<dbReference type="Proteomes" id="UP001314263">
    <property type="component" value="Unassembled WGS sequence"/>
</dbReference>
<organism evidence="1 2">
    <name type="scientific">Coccomyxa viridis</name>
    <dbReference type="NCBI Taxonomy" id="1274662"/>
    <lineage>
        <taxon>Eukaryota</taxon>
        <taxon>Viridiplantae</taxon>
        <taxon>Chlorophyta</taxon>
        <taxon>core chlorophytes</taxon>
        <taxon>Trebouxiophyceae</taxon>
        <taxon>Trebouxiophyceae incertae sedis</taxon>
        <taxon>Coccomyxaceae</taxon>
        <taxon>Coccomyxa</taxon>
    </lineage>
</organism>
<name>A0AAV1I3Y3_9CHLO</name>
<sequence length="69" mass="7786">MKCGGLFKSKPKGPIRKVTSQLDLDHFLMSPSSVVKPEMRRALPRDKVSKDIDQILLAPPGKVSDRVRW</sequence>
<comment type="caution">
    <text evidence="1">The sequence shown here is derived from an EMBL/GenBank/DDBJ whole genome shotgun (WGS) entry which is preliminary data.</text>
</comment>
<dbReference type="AlphaFoldDB" id="A0AAV1I3Y3"/>
<evidence type="ECO:0000313" key="1">
    <source>
        <dbReference type="EMBL" id="CAK0778712.1"/>
    </source>
</evidence>
<evidence type="ECO:0000313" key="2">
    <source>
        <dbReference type="Proteomes" id="UP001314263"/>
    </source>
</evidence>
<proteinExistence type="predicted"/>
<dbReference type="EMBL" id="CAUYUE010000005">
    <property type="protein sequence ID" value="CAK0778712.1"/>
    <property type="molecule type" value="Genomic_DNA"/>
</dbReference>
<keyword evidence="2" id="KW-1185">Reference proteome</keyword>
<accession>A0AAV1I3Y3</accession>
<protein>
    <submittedName>
        <fullName evidence="1">Uncharacterized protein</fullName>
    </submittedName>
</protein>
<gene>
    <name evidence="1" type="ORF">CVIRNUC_004637</name>
</gene>
<reference evidence="1 2" key="1">
    <citation type="submission" date="2023-10" db="EMBL/GenBank/DDBJ databases">
        <authorList>
            <person name="Maclean D."/>
            <person name="Macfadyen A."/>
        </authorList>
    </citation>
    <scope>NUCLEOTIDE SEQUENCE [LARGE SCALE GENOMIC DNA]</scope>
</reference>